<dbReference type="Gene3D" id="3.40.50.12780">
    <property type="entry name" value="N-terminal domain of ligase-like"/>
    <property type="match status" value="1"/>
</dbReference>
<dbReference type="Pfam" id="PF00501">
    <property type="entry name" value="AMP-binding"/>
    <property type="match status" value="1"/>
</dbReference>
<keyword evidence="4" id="KW-0436">Ligase</keyword>
<dbReference type="Pfam" id="PF13193">
    <property type="entry name" value="AMP-binding_C"/>
    <property type="match status" value="1"/>
</dbReference>
<dbReference type="Gene3D" id="3.30.300.30">
    <property type="match status" value="1"/>
</dbReference>
<organism evidence="4 5">
    <name type="scientific">Clavibacter michiganensis subsp. michiganensis</name>
    <dbReference type="NCBI Taxonomy" id="33013"/>
    <lineage>
        <taxon>Bacteria</taxon>
        <taxon>Bacillati</taxon>
        <taxon>Actinomycetota</taxon>
        <taxon>Actinomycetes</taxon>
        <taxon>Micrococcales</taxon>
        <taxon>Microbacteriaceae</taxon>
        <taxon>Clavibacter</taxon>
    </lineage>
</organism>
<dbReference type="PANTHER" id="PTHR43767:SF12">
    <property type="entry name" value="AMP-DEPENDENT SYNTHETASE AND LIGASE"/>
    <property type="match status" value="1"/>
</dbReference>
<reference evidence="4 5" key="1">
    <citation type="submission" date="2016-08" db="EMBL/GenBank/DDBJ databases">
        <title>Genome sequence of Clavibacter michiganensis subsp. michiganensis strain CASJ007.</title>
        <authorList>
            <person name="Thapa S.P."/>
            <person name="Coaker G."/>
        </authorList>
    </citation>
    <scope>NUCLEOTIDE SEQUENCE [LARGE SCALE GENOMIC DNA]</scope>
    <source>
        <strain evidence="4">CASJ007</strain>
    </source>
</reference>
<dbReference type="EMBL" id="MDHH01000001">
    <property type="protein sequence ID" value="OUE03749.1"/>
    <property type="molecule type" value="Genomic_DNA"/>
</dbReference>
<keyword evidence="5" id="KW-1185">Reference proteome</keyword>
<evidence type="ECO:0000259" key="3">
    <source>
        <dbReference type="Pfam" id="PF13193"/>
    </source>
</evidence>
<dbReference type="PROSITE" id="PS00455">
    <property type="entry name" value="AMP_BINDING"/>
    <property type="match status" value="1"/>
</dbReference>
<evidence type="ECO:0000313" key="5">
    <source>
        <dbReference type="Proteomes" id="UP000195062"/>
    </source>
</evidence>
<dbReference type="CDD" id="cd05936">
    <property type="entry name" value="FC-FACS_FadD_like"/>
    <property type="match status" value="1"/>
</dbReference>
<proteinExistence type="predicted"/>
<gene>
    <name evidence="4" type="primary">lcfB_1</name>
    <name evidence="4" type="ORF">CMMCAS07_02285</name>
</gene>
<dbReference type="InterPro" id="IPR000873">
    <property type="entry name" value="AMP-dep_synth/lig_dom"/>
</dbReference>
<dbReference type="SUPFAM" id="SSF56801">
    <property type="entry name" value="Acetyl-CoA synthetase-like"/>
    <property type="match status" value="1"/>
</dbReference>
<dbReference type="InterPro" id="IPR020845">
    <property type="entry name" value="AMP-binding_CS"/>
</dbReference>
<feature type="domain" description="AMP-binding enzyme C-terminal" evidence="3">
    <location>
        <begin position="470"/>
        <end position="545"/>
    </location>
</feature>
<comment type="caution">
    <text evidence="4">The sequence shown here is derived from an EMBL/GenBank/DDBJ whole genome shotgun (WGS) entry which is preliminary data.</text>
</comment>
<sequence>MAIVVREAPDRWAHGRHPSSESTTTDGIRHDLRHAPPARARAAPRRFASVSVAAILAESAERHADRVAVVVGDVSTTYRELWDETRAYAGALRDRGVGEGTRVAMLIPNVADFPRVYYAVLALGGVVVPVHALLKSEEIAYVLRDSGSALLVCAGPLLEQGAKGAALADVPVISVLVPASTEGGPDRLEELAQAATPIRTYVPRRPSDTATILYTSGTTGQPKGAEGSHLALVMQVDVLILDTFDLRAGDRILGCLPLFHTFGQTCTMNASFRAGATIVMVPRFDGDTALALMVEHETQVFMGVPTMYFALLAAAARNPARPVLRYAISGGAAIPVAVIDAFREQFDAEIHEGYGLTETSPVASFNHVGVPARPGTVGKPIWGVQIEIADPEHEDRVELVERGTLGEIVIRGHNLMNGYLHRPEDTARAVVDGWFRSGDLGTIDEDGYIRVVDRTKDMILRNGYNVYPREVEEVLARHEAVAQCAVFGVPHEEHGQEIVAAIVPKADATVDAAEVVAYMKERIASYKYPRRVEVVEALPLGPSGKILKRTLVERFGA</sequence>
<dbReference type="Proteomes" id="UP000195062">
    <property type="component" value="Unassembled WGS sequence"/>
</dbReference>
<evidence type="ECO:0000259" key="2">
    <source>
        <dbReference type="Pfam" id="PF00501"/>
    </source>
</evidence>
<dbReference type="PANTHER" id="PTHR43767">
    <property type="entry name" value="LONG-CHAIN-FATTY-ACID--COA LIGASE"/>
    <property type="match status" value="1"/>
</dbReference>
<accession>A0A251XKN3</accession>
<name>A0A251XKN3_CLAMM</name>
<feature type="domain" description="AMP-dependent synthetase/ligase" evidence="2">
    <location>
        <begin position="57"/>
        <end position="420"/>
    </location>
</feature>
<dbReference type="GO" id="GO:0016877">
    <property type="term" value="F:ligase activity, forming carbon-sulfur bonds"/>
    <property type="evidence" value="ECO:0007669"/>
    <property type="project" value="UniProtKB-ARBA"/>
</dbReference>
<dbReference type="InterPro" id="IPR042099">
    <property type="entry name" value="ANL_N_sf"/>
</dbReference>
<evidence type="ECO:0000313" key="4">
    <source>
        <dbReference type="EMBL" id="OUE03749.1"/>
    </source>
</evidence>
<evidence type="ECO:0000256" key="1">
    <source>
        <dbReference type="SAM" id="MobiDB-lite"/>
    </source>
</evidence>
<dbReference type="InterPro" id="IPR045851">
    <property type="entry name" value="AMP-bd_C_sf"/>
</dbReference>
<dbReference type="InterPro" id="IPR025110">
    <property type="entry name" value="AMP-bd_C"/>
</dbReference>
<dbReference type="InterPro" id="IPR050237">
    <property type="entry name" value="ATP-dep_AMP-bd_enzyme"/>
</dbReference>
<dbReference type="AlphaFoldDB" id="A0A251XKN3"/>
<protein>
    <submittedName>
        <fullName evidence="4">Long-chain-fatty-acid--CoA ligase</fullName>
    </submittedName>
</protein>
<feature type="region of interest" description="Disordered" evidence="1">
    <location>
        <begin position="1"/>
        <end position="30"/>
    </location>
</feature>